<comment type="caution">
    <text evidence="1">The sequence shown here is derived from an EMBL/GenBank/DDBJ whole genome shotgun (WGS) entry which is preliminary data.</text>
</comment>
<dbReference type="EMBL" id="JAJSOF020000031">
    <property type="protein sequence ID" value="KAJ4430785.1"/>
    <property type="molecule type" value="Genomic_DNA"/>
</dbReference>
<name>A0ABQ8SAM1_PERAM</name>
<organism evidence="1 2">
    <name type="scientific">Periplaneta americana</name>
    <name type="common">American cockroach</name>
    <name type="synonym">Blatta americana</name>
    <dbReference type="NCBI Taxonomy" id="6978"/>
    <lineage>
        <taxon>Eukaryota</taxon>
        <taxon>Metazoa</taxon>
        <taxon>Ecdysozoa</taxon>
        <taxon>Arthropoda</taxon>
        <taxon>Hexapoda</taxon>
        <taxon>Insecta</taxon>
        <taxon>Pterygota</taxon>
        <taxon>Neoptera</taxon>
        <taxon>Polyneoptera</taxon>
        <taxon>Dictyoptera</taxon>
        <taxon>Blattodea</taxon>
        <taxon>Blattoidea</taxon>
        <taxon>Blattidae</taxon>
        <taxon>Blattinae</taxon>
        <taxon>Periplaneta</taxon>
    </lineage>
</organism>
<evidence type="ECO:0008006" key="3">
    <source>
        <dbReference type="Google" id="ProtNLM"/>
    </source>
</evidence>
<accession>A0ABQ8SAM1</accession>
<reference evidence="1 2" key="1">
    <citation type="journal article" date="2022" name="Allergy">
        <title>Genome assembly and annotation of Periplaneta americana reveal a comprehensive cockroach allergen profile.</title>
        <authorList>
            <person name="Wang L."/>
            <person name="Xiong Q."/>
            <person name="Saelim N."/>
            <person name="Wang L."/>
            <person name="Nong W."/>
            <person name="Wan A.T."/>
            <person name="Shi M."/>
            <person name="Liu X."/>
            <person name="Cao Q."/>
            <person name="Hui J.H.L."/>
            <person name="Sookrung N."/>
            <person name="Leung T.F."/>
            <person name="Tungtrongchitr A."/>
            <person name="Tsui S.K.W."/>
        </authorList>
    </citation>
    <scope>NUCLEOTIDE SEQUENCE [LARGE SCALE GENOMIC DNA]</scope>
    <source>
        <strain evidence="1">PWHHKU_190912</strain>
    </source>
</reference>
<evidence type="ECO:0000313" key="1">
    <source>
        <dbReference type="EMBL" id="KAJ4430785.1"/>
    </source>
</evidence>
<sequence>MPSTWPGIEPATLGIEGQRYTNLPTRSTICIPCDVSVFHAKDVNYVNSVEYGNAIDQEEKLELVASLAKKKLSIEGCTGRKSEREKSSVQKKISDDKHRPCVASCQKPFAAVGWEILEHPPYSPDLNPCDFDLIPQLKKRFANREDILTAFRRAVVHIDESRTAYGIQRLHQWPSALAEMCKG</sequence>
<dbReference type="Proteomes" id="UP001148838">
    <property type="component" value="Unassembled WGS sequence"/>
</dbReference>
<dbReference type="Gene3D" id="3.30.420.10">
    <property type="entry name" value="Ribonuclease H-like superfamily/Ribonuclease H"/>
    <property type="match status" value="1"/>
</dbReference>
<gene>
    <name evidence="1" type="ORF">ANN_19376</name>
</gene>
<keyword evidence="2" id="KW-1185">Reference proteome</keyword>
<evidence type="ECO:0000313" key="2">
    <source>
        <dbReference type="Proteomes" id="UP001148838"/>
    </source>
</evidence>
<protein>
    <recommendedName>
        <fullName evidence="3">Tc1-like transposase DDE domain-containing protein</fullName>
    </recommendedName>
</protein>
<dbReference type="InterPro" id="IPR036397">
    <property type="entry name" value="RNaseH_sf"/>
</dbReference>
<proteinExistence type="predicted"/>